<organism evidence="1 2">
    <name type="scientific">Hyalomma asiaticum</name>
    <name type="common">Tick</name>
    <dbReference type="NCBI Taxonomy" id="266040"/>
    <lineage>
        <taxon>Eukaryota</taxon>
        <taxon>Metazoa</taxon>
        <taxon>Ecdysozoa</taxon>
        <taxon>Arthropoda</taxon>
        <taxon>Chelicerata</taxon>
        <taxon>Arachnida</taxon>
        <taxon>Acari</taxon>
        <taxon>Parasitiformes</taxon>
        <taxon>Ixodida</taxon>
        <taxon>Ixodoidea</taxon>
        <taxon>Ixodidae</taxon>
        <taxon>Hyalomminae</taxon>
        <taxon>Hyalomma</taxon>
    </lineage>
</organism>
<gene>
    <name evidence="1" type="ORF">HPB50_024635</name>
</gene>
<comment type="caution">
    <text evidence="1">The sequence shown here is derived from an EMBL/GenBank/DDBJ whole genome shotgun (WGS) entry which is preliminary data.</text>
</comment>
<sequence length="180" mass="19872">MRGFGYARTTQCAVRWRLGDDLCDVLNLRAVRGRSGVRVARESVAVRELCAGIGRFQGCLLRWASGPWENQQAYFLLPRRNRSTPACSTTRGRSDQGPGTRPGQALPLCTHGRTEGSSTTTRGRVRLRRAVPVGRNSGINGRASIRDHGAHRATSSDTRRLRLGDIIGYFVFTSEPLSIF</sequence>
<dbReference type="Proteomes" id="UP000821845">
    <property type="component" value="Chromosome 2"/>
</dbReference>
<proteinExistence type="predicted"/>
<name>A0ACB7SZJ2_HYAAI</name>
<accession>A0ACB7SZJ2</accession>
<dbReference type="EMBL" id="CM023482">
    <property type="protein sequence ID" value="KAH6940070.1"/>
    <property type="molecule type" value="Genomic_DNA"/>
</dbReference>
<keyword evidence="2" id="KW-1185">Reference proteome</keyword>
<reference evidence="1" key="1">
    <citation type="submission" date="2020-05" db="EMBL/GenBank/DDBJ databases">
        <title>Large-scale comparative analyses of tick genomes elucidate their genetic diversity and vector capacities.</title>
        <authorList>
            <person name="Jia N."/>
            <person name="Wang J."/>
            <person name="Shi W."/>
            <person name="Du L."/>
            <person name="Sun Y."/>
            <person name="Zhan W."/>
            <person name="Jiang J."/>
            <person name="Wang Q."/>
            <person name="Zhang B."/>
            <person name="Ji P."/>
            <person name="Sakyi L.B."/>
            <person name="Cui X."/>
            <person name="Yuan T."/>
            <person name="Jiang B."/>
            <person name="Yang W."/>
            <person name="Lam T.T.-Y."/>
            <person name="Chang Q."/>
            <person name="Ding S."/>
            <person name="Wang X."/>
            <person name="Zhu J."/>
            <person name="Ruan X."/>
            <person name="Zhao L."/>
            <person name="Wei J."/>
            <person name="Que T."/>
            <person name="Du C."/>
            <person name="Cheng J."/>
            <person name="Dai P."/>
            <person name="Han X."/>
            <person name="Huang E."/>
            <person name="Gao Y."/>
            <person name="Liu J."/>
            <person name="Shao H."/>
            <person name="Ye R."/>
            <person name="Li L."/>
            <person name="Wei W."/>
            <person name="Wang X."/>
            <person name="Wang C."/>
            <person name="Yang T."/>
            <person name="Huo Q."/>
            <person name="Li W."/>
            <person name="Guo W."/>
            <person name="Chen H."/>
            <person name="Zhou L."/>
            <person name="Ni X."/>
            <person name="Tian J."/>
            <person name="Zhou Y."/>
            <person name="Sheng Y."/>
            <person name="Liu T."/>
            <person name="Pan Y."/>
            <person name="Xia L."/>
            <person name="Li J."/>
            <person name="Zhao F."/>
            <person name="Cao W."/>
        </authorList>
    </citation>
    <scope>NUCLEOTIDE SEQUENCE</scope>
    <source>
        <strain evidence="1">Hyas-2018</strain>
    </source>
</reference>
<evidence type="ECO:0000313" key="1">
    <source>
        <dbReference type="EMBL" id="KAH6940070.1"/>
    </source>
</evidence>
<protein>
    <submittedName>
        <fullName evidence="1">Uncharacterized protein</fullName>
    </submittedName>
</protein>
<evidence type="ECO:0000313" key="2">
    <source>
        <dbReference type="Proteomes" id="UP000821845"/>
    </source>
</evidence>